<comment type="caution">
    <text evidence="1">The sequence shown here is derived from an EMBL/GenBank/DDBJ whole genome shotgun (WGS) entry which is preliminary data.</text>
</comment>
<organism evidence="1 2">
    <name type="scientific">Paramecium sonneborni</name>
    <dbReference type="NCBI Taxonomy" id="65129"/>
    <lineage>
        <taxon>Eukaryota</taxon>
        <taxon>Sar</taxon>
        <taxon>Alveolata</taxon>
        <taxon>Ciliophora</taxon>
        <taxon>Intramacronucleata</taxon>
        <taxon>Oligohymenophorea</taxon>
        <taxon>Peniculida</taxon>
        <taxon>Parameciidae</taxon>
        <taxon>Paramecium</taxon>
    </lineage>
</organism>
<proteinExistence type="predicted"/>
<keyword evidence="2" id="KW-1185">Reference proteome</keyword>
<name>A0A8S1RC23_9CILI</name>
<protein>
    <submittedName>
        <fullName evidence="1">Uncharacterized protein</fullName>
    </submittedName>
</protein>
<evidence type="ECO:0000313" key="1">
    <source>
        <dbReference type="EMBL" id="CAD8124842.1"/>
    </source>
</evidence>
<dbReference type="AlphaFoldDB" id="A0A8S1RC23"/>
<dbReference type="Proteomes" id="UP000692954">
    <property type="component" value="Unassembled WGS sequence"/>
</dbReference>
<reference evidence="1" key="1">
    <citation type="submission" date="2021-01" db="EMBL/GenBank/DDBJ databases">
        <authorList>
            <consortium name="Genoscope - CEA"/>
            <person name="William W."/>
        </authorList>
    </citation>
    <scope>NUCLEOTIDE SEQUENCE</scope>
</reference>
<evidence type="ECO:0000313" key="2">
    <source>
        <dbReference type="Proteomes" id="UP000692954"/>
    </source>
</evidence>
<gene>
    <name evidence="1" type="ORF">PSON_ATCC_30995.1.T1540053</name>
</gene>
<dbReference type="EMBL" id="CAJJDN010000154">
    <property type="protein sequence ID" value="CAD8124842.1"/>
    <property type="molecule type" value="Genomic_DNA"/>
</dbReference>
<sequence>MGICTSQQPKKPKPLIRLIKIKMDACHKSKDIDEAIQIWYKINRVIQQMKPTSTIPNDLEQDVNQINKLLKSHRNQKFVETFFSFYDQFQYKLNEQINQNQELWIQFESIFSNLDSLNDKFTELGYVSRLGCTQSLTKYLIQSSQFLYSCTFIQNQEYSKSFLFFIQFIQMSKDDPLK</sequence>
<accession>A0A8S1RC23</accession>